<comment type="similarity">
    <text evidence="4">Belongs to the serine/threonine dehydratase family.</text>
</comment>
<evidence type="ECO:0000256" key="6">
    <source>
        <dbReference type="ARBA" id="ARBA00012096"/>
    </source>
</evidence>
<dbReference type="PANTHER" id="PTHR48078:SF6">
    <property type="entry name" value="L-THREONINE DEHYDRATASE CATABOLIC TDCB"/>
    <property type="match status" value="1"/>
</dbReference>
<dbReference type="SUPFAM" id="SSF53686">
    <property type="entry name" value="Tryptophan synthase beta subunit-like PLP-dependent enzymes"/>
    <property type="match status" value="1"/>
</dbReference>
<proteinExistence type="inferred from homology"/>
<keyword evidence="9" id="KW-0412">Isoleucine biosynthesis</keyword>
<dbReference type="InterPro" id="IPR001926">
    <property type="entry name" value="TrpB-like_PALP"/>
</dbReference>
<dbReference type="Pfam" id="PF00291">
    <property type="entry name" value="PALP"/>
    <property type="match status" value="1"/>
</dbReference>
<keyword evidence="11 13" id="KW-0456">Lyase</keyword>
<evidence type="ECO:0000259" key="12">
    <source>
        <dbReference type="PROSITE" id="PS51671"/>
    </source>
</evidence>
<sequence>MPKNQVFEAAATSGNTAQVGHDLIAAQSLLAGIVDLTPIQTSRWLSGIVGTPVKLKCENLQRTGSFKLRGAYVRIARLDGVERRHGVVAASAGNHAQGVALSAALLETPATVFMPDSAAIPKQHATRAYGADLQFAGTNVEAAISAAALFAKQTNAVLIHPFDHSDVVAGQASVALEIFDQVPEASTIIAPVGGGGLVAGIALAAKVFRPDLRVIGVQAERLAAYPPSLKAGTPTAIAPTARTMADGIAVAQPGAVPFAIIRDQVDRVLTVSESDLSRAVLQLLERAKMMVEPAGAAAVAALLAYPEVFADDRCVVPVLSGGNIDPALLLQVIRHGMSSAGRYLSLRVRMPDRPGEMARLLDDLARCQVNLLDLVHERMALALEPDEVQVALQVETRGERDRDALKGRLRVLGHTLIDTE</sequence>
<evidence type="ECO:0000256" key="11">
    <source>
        <dbReference type="ARBA" id="ARBA00023239"/>
    </source>
</evidence>
<evidence type="ECO:0000256" key="1">
    <source>
        <dbReference type="ARBA" id="ARBA00001933"/>
    </source>
</evidence>
<dbReference type="AlphaFoldDB" id="A0AAW6LUL0"/>
<keyword evidence="10" id="KW-0663">Pyridoxal phosphate</keyword>
<comment type="subunit">
    <text evidence="5">In the native structure, TdcB is in a dimeric form, whereas in the TdcB-AMP complex, it exists in a tetrameric form (dimer of dimers).</text>
</comment>
<dbReference type="Proteomes" id="UP001217325">
    <property type="component" value="Unassembled WGS sequence"/>
</dbReference>
<dbReference type="InterPro" id="IPR002912">
    <property type="entry name" value="ACT_dom"/>
</dbReference>
<dbReference type="InterPro" id="IPR005789">
    <property type="entry name" value="Thr_deHydtase_catblc"/>
</dbReference>
<dbReference type="GO" id="GO:0009097">
    <property type="term" value="P:isoleucine biosynthetic process"/>
    <property type="evidence" value="ECO:0007669"/>
    <property type="project" value="UniProtKB-KW"/>
</dbReference>
<dbReference type="InterPro" id="IPR036052">
    <property type="entry name" value="TrpB-like_PALP_sf"/>
</dbReference>
<reference evidence="13" key="1">
    <citation type="submission" date="2023-02" db="EMBL/GenBank/DDBJ databases">
        <title>A novel hydrolase synthesized by Rhodococcus erythropolis HQ is responsible for the detoxification of Zearalenone.</title>
        <authorList>
            <person name="Hu J."/>
            <person name="Xu J."/>
        </authorList>
    </citation>
    <scope>NUCLEOTIDE SEQUENCE</scope>
    <source>
        <strain evidence="13">HQ</strain>
    </source>
</reference>
<evidence type="ECO:0000256" key="5">
    <source>
        <dbReference type="ARBA" id="ARBA00011447"/>
    </source>
</evidence>
<dbReference type="PROSITE" id="PS00165">
    <property type="entry name" value="DEHYDRATASE_SER_THR"/>
    <property type="match status" value="1"/>
</dbReference>
<gene>
    <name evidence="13" type="primary">ilvA</name>
    <name evidence="13" type="ORF">PXH69_33505</name>
</gene>
<dbReference type="SUPFAM" id="SSF55021">
    <property type="entry name" value="ACT-like"/>
    <property type="match status" value="1"/>
</dbReference>
<dbReference type="GO" id="GO:0006565">
    <property type="term" value="P:L-serine catabolic process"/>
    <property type="evidence" value="ECO:0007669"/>
    <property type="project" value="TreeGrafter"/>
</dbReference>
<dbReference type="GO" id="GO:0003941">
    <property type="term" value="F:L-serine ammonia-lyase activity"/>
    <property type="evidence" value="ECO:0007669"/>
    <property type="project" value="TreeGrafter"/>
</dbReference>
<dbReference type="EC" id="4.3.1.19" evidence="6"/>
<comment type="pathway">
    <text evidence="3">Amino-acid degradation; L-threonine degradation via propanoate pathway; propanoate from L-threonine: step 1/4.</text>
</comment>
<organism evidence="13 14">
    <name type="scientific">Rhodococcus qingshengii</name>
    <dbReference type="NCBI Taxonomy" id="334542"/>
    <lineage>
        <taxon>Bacteria</taxon>
        <taxon>Bacillati</taxon>
        <taxon>Actinomycetota</taxon>
        <taxon>Actinomycetes</taxon>
        <taxon>Mycobacteriales</taxon>
        <taxon>Nocardiaceae</taxon>
        <taxon>Rhodococcus</taxon>
        <taxon>Rhodococcus erythropolis group</taxon>
    </lineage>
</organism>
<comment type="caution">
    <text evidence="13">The sequence shown here is derived from an EMBL/GenBank/DDBJ whole genome shotgun (WGS) entry which is preliminary data.</text>
</comment>
<protein>
    <recommendedName>
        <fullName evidence="7">L-threonine dehydratase catabolic TdcB</fullName>
        <ecNumber evidence="6">4.3.1.19</ecNumber>
    </recommendedName>
</protein>
<evidence type="ECO:0000313" key="13">
    <source>
        <dbReference type="EMBL" id="MDE8649886.1"/>
    </source>
</evidence>
<evidence type="ECO:0000256" key="3">
    <source>
        <dbReference type="ARBA" id="ARBA00004958"/>
    </source>
</evidence>
<dbReference type="EMBL" id="JARDXE010000035">
    <property type="protein sequence ID" value="MDE8649886.1"/>
    <property type="molecule type" value="Genomic_DNA"/>
</dbReference>
<evidence type="ECO:0000256" key="8">
    <source>
        <dbReference type="ARBA" id="ARBA00022533"/>
    </source>
</evidence>
<dbReference type="InterPro" id="IPR045865">
    <property type="entry name" value="ACT-like_dom_sf"/>
</dbReference>
<dbReference type="RefSeq" id="WP_275233054.1">
    <property type="nucleotide sequence ID" value="NZ_JARDXE010000035.1"/>
</dbReference>
<feature type="domain" description="ACT" evidence="12">
    <location>
        <begin position="345"/>
        <end position="420"/>
    </location>
</feature>
<dbReference type="InterPro" id="IPR044561">
    <property type="entry name" value="ACT_ThrD-II-like"/>
</dbReference>
<evidence type="ECO:0000256" key="4">
    <source>
        <dbReference type="ARBA" id="ARBA00010869"/>
    </source>
</evidence>
<evidence type="ECO:0000256" key="2">
    <source>
        <dbReference type="ARBA" id="ARBA00004810"/>
    </source>
</evidence>
<dbReference type="InterPro" id="IPR050147">
    <property type="entry name" value="Ser/Thr_Dehydratase"/>
</dbReference>
<dbReference type="GO" id="GO:0004794">
    <property type="term" value="F:threonine deaminase activity"/>
    <property type="evidence" value="ECO:0007669"/>
    <property type="project" value="UniProtKB-EC"/>
</dbReference>
<dbReference type="NCBIfam" id="TIGR01127">
    <property type="entry name" value="ilvA_1Cterm"/>
    <property type="match status" value="1"/>
</dbReference>
<evidence type="ECO:0000313" key="14">
    <source>
        <dbReference type="Proteomes" id="UP001217325"/>
    </source>
</evidence>
<dbReference type="GO" id="GO:0030170">
    <property type="term" value="F:pyridoxal phosphate binding"/>
    <property type="evidence" value="ECO:0007669"/>
    <property type="project" value="InterPro"/>
</dbReference>
<evidence type="ECO:0000256" key="7">
    <source>
        <dbReference type="ARBA" id="ARBA00022248"/>
    </source>
</evidence>
<comment type="cofactor">
    <cofactor evidence="1">
        <name>pyridoxal 5'-phosphate</name>
        <dbReference type="ChEBI" id="CHEBI:597326"/>
    </cofactor>
</comment>
<name>A0AAW6LUL0_RHOSG</name>
<dbReference type="GO" id="GO:0006567">
    <property type="term" value="P:L-threonine catabolic process"/>
    <property type="evidence" value="ECO:0007669"/>
    <property type="project" value="InterPro"/>
</dbReference>
<keyword evidence="9" id="KW-0028">Amino-acid biosynthesis</keyword>
<comment type="pathway">
    <text evidence="2">Amino-acid biosynthesis; L-isoleucine biosynthesis; 2-oxobutanoate from L-threonine: step 1/1.</text>
</comment>
<dbReference type="CDD" id="cd04886">
    <property type="entry name" value="ACT_ThrD-II-like"/>
    <property type="match status" value="1"/>
</dbReference>
<keyword evidence="9" id="KW-0100">Branched-chain amino acid biosynthesis</keyword>
<evidence type="ECO:0000256" key="9">
    <source>
        <dbReference type="ARBA" id="ARBA00022624"/>
    </source>
</evidence>
<dbReference type="Gene3D" id="3.40.50.1100">
    <property type="match status" value="2"/>
</dbReference>
<dbReference type="PANTHER" id="PTHR48078">
    <property type="entry name" value="THREONINE DEHYDRATASE, MITOCHONDRIAL-RELATED"/>
    <property type="match status" value="1"/>
</dbReference>
<dbReference type="CDD" id="cd01562">
    <property type="entry name" value="Thr-dehyd"/>
    <property type="match status" value="1"/>
</dbReference>
<dbReference type="FunFam" id="3.40.50.1100:FF:000007">
    <property type="entry name" value="L-threonine dehydratase catabolic TdcB"/>
    <property type="match status" value="1"/>
</dbReference>
<keyword evidence="8" id="KW-0021">Allosteric enzyme</keyword>
<evidence type="ECO:0000256" key="10">
    <source>
        <dbReference type="ARBA" id="ARBA00022898"/>
    </source>
</evidence>
<dbReference type="PROSITE" id="PS51671">
    <property type="entry name" value="ACT"/>
    <property type="match status" value="1"/>
</dbReference>
<dbReference type="InterPro" id="IPR000634">
    <property type="entry name" value="Ser/Thr_deHydtase_PyrdxlP-BS"/>
</dbReference>
<accession>A0AAW6LUL0</accession>